<evidence type="ECO:0000256" key="10">
    <source>
        <dbReference type="ARBA" id="ARBA00041770"/>
    </source>
</evidence>
<dbReference type="PROSITE" id="PS51831">
    <property type="entry name" value="HD"/>
    <property type="match status" value="1"/>
</dbReference>
<evidence type="ECO:0000256" key="1">
    <source>
        <dbReference type="ARBA" id="ARBA00001936"/>
    </source>
</evidence>
<evidence type="ECO:0000256" key="2">
    <source>
        <dbReference type="ARBA" id="ARBA00022723"/>
    </source>
</evidence>
<evidence type="ECO:0000256" key="6">
    <source>
        <dbReference type="ARBA" id="ARBA00037781"/>
    </source>
</evidence>
<comment type="similarity">
    <text evidence="7">Belongs to the MESH1 family.</text>
</comment>
<dbReference type="PANTHER" id="PTHR46246">
    <property type="entry name" value="GUANOSINE-3',5'-BIS(DIPHOSPHATE) 3'-PYROPHOSPHOHYDROLASE MESH1"/>
    <property type="match status" value="1"/>
</dbReference>
<dbReference type="AlphaFoldDB" id="A0A9Q1BZW4"/>
<dbReference type="GO" id="GO:0008893">
    <property type="term" value="F:guanosine-3',5'-bis(diphosphate) 3'-diphosphatase activity"/>
    <property type="evidence" value="ECO:0007669"/>
    <property type="project" value="UniProtKB-EC"/>
</dbReference>
<reference evidence="13" key="1">
    <citation type="submission" date="2021-10" db="EMBL/GenBank/DDBJ databases">
        <title>Tropical sea cucumber genome reveals ecological adaptation and Cuvierian tubules defense mechanism.</title>
        <authorList>
            <person name="Chen T."/>
        </authorList>
    </citation>
    <scope>NUCLEOTIDE SEQUENCE</scope>
    <source>
        <strain evidence="13">Nanhai2018</strain>
        <tissue evidence="13">Muscle</tissue>
    </source>
</reference>
<evidence type="ECO:0000259" key="12">
    <source>
        <dbReference type="PROSITE" id="PS51831"/>
    </source>
</evidence>
<dbReference type="FunFam" id="1.10.3210.10:FF:000012">
    <property type="entry name" value="HD domain containing 3"/>
    <property type="match status" value="1"/>
</dbReference>
<evidence type="ECO:0000256" key="3">
    <source>
        <dbReference type="ARBA" id="ARBA00022801"/>
    </source>
</evidence>
<comment type="cofactor">
    <cofactor evidence="1">
        <name>Mn(2+)</name>
        <dbReference type="ChEBI" id="CHEBI:29035"/>
    </cofactor>
</comment>
<gene>
    <name evidence="13" type="ORF">HOLleu_19468</name>
</gene>
<accession>A0A9Q1BZW4</accession>
<dbReference type="CDD" id="cd00077">
    <property type="entry name" value="HDc"/>
    <property type="match status" value="1"/>
</dbReference>
<sequence>MVNLKTFLYGVSRHRLKFANRILVITNSALWSQSVLPKSIYMHVCAFNTAVPARSKDVLEQHKQLAMAGKPVVEDSGEVNGSQSIISLINCADFAAIKHRNQRRKDKDETPYINHPVGVARILAVEGGITDPVVLQAALLHDTVEDTETSFEEIEKEFGKEVRDIVAEVTDDKSLPKMERKHLQIKHAPYKSRKAKLVKLADKLYNLRDLEKETPQGWTETRVQEYFQWASQVVRGLRGTNENIEKELDKIFKARNVLEET</sequence>
<keyword evidence="14" id="KW-1185">Reference proteome</keyword>
<evidence type="ECO:0000256" key="8">
    <source>
        <dbReference type="ARBA" id="ARBA00040793"/>
    </source>
</evidence>
<keyword evidence="3" id="KW-0378">Hydrolase</keyword>
<dbReference type="InterPro" id="IPR003607">
    <property type="entry name" value="HD/PDEase_dom"/>
</dbReference>
<dbReference type="EC" id="3.1.7.2" evidence="5"/>
<comment type="catalytic activity">
    <reaction evidence="11">
        <text>guanosine 3',5'-bis(diphosphate) + H2O = GDP + diphosphate + H(+)</text>
        <dbReference type="Rhea" id="RHEA:14253"/>
        <dbReference type="ChEBI" id="CHEBI:15377"/>
        <dbReference type="ChEBI" id="CHEBI:15378"/>
        <dbReference type="ChEBI" id="CHEBI:33019"/>
        <dbReference type="ChEBI" id="CHEBI:58189"/>
        <dbReference type="ChEBI" id="CHEBI:77828"/>
        <dbReference type="EC" id="3.1.7.2"/>
    </reaction>
</comment>
<dbReference type="PANTHER" id="PTHR46246:SF1">
    <property type="entry name" value="GUANOSINE-3',5'-BIS(DIPHOSPHATE) 3'-PYROPHOSPHOHYDROLASE MESH1"/>
    <property type="match status" value="1"/>
</dbReference>
<evidence type="ECO:0000313" key="13">
    <source>
        <dbReference type="EMBL" id="KAJ8035708.1"/>
    </source>
</evidence>
<name>A0A9Q1BZW4_HOLLE</name>
<evidence type="ECO:0000313" key="14">
    <source>
        <dbReference type="Proteomes" id="UP001152320"/>
    </source>
</evidence>
<protein>
    <recommendedName>
        <fullName evidence="8">Guanosine-3',5'-bis(diphosphate) 3'-pyrophosphohydrolase MESH1</fullName>
        <ecNumber evidence="5">3.1.7.2</ecNumber>
    </recommendedName>
    <alternativeName>
        <fullName evidence="9">Metazoan SpoT homolog 1</fullName>
    </alternativeName>
    <alternativeName>
        <fullName evidence="10">Penta-phosphate guanosine-3'-pyrophosphohydrolase</fullName>
    </alternativeName>
</protein>
<keyword evidence="2" id="KW-0479">Metal-binding</keyword>
<evidence type="ECO:0000256" key="9">
    <source>
        <dbReference type="ARBA" id="ARBA00041464"/>
    </source>
</evidence>
<dbReference type="OrthoDB" id="430679at2759"/>
<dbReference type="InterPro" id="IPR006674">
    <property type="entry name" value="HD_domain"/>
</dbReference>
<dbReference type="SUPFAM" id="SSF109604">
    <property type="entry name" value="HD-domain/PDEase-like"/>
    <property type="match status" value="1"/>
</dbReference>
<dbReference type="Gene3D" id="1.10.3210.10">
    <property type="entry name" value="Hypothetical protein af1432"/>
    <property type="match status" value="1"/>
</dbReference>
<dbReference type="EMBL" id="JAIZAY010000009">
    <property type="protein sequence ID" value="KAJ8035708.1"/>
    <property type="molecule type" value="Genomic_DNA"/>
</dbReference>
<evidence type="ECO:0000256" key="11">
    <source>
        <dbReference type="ARBA" id="ARBA00047968"/>
    </source>
</evidence>
<comment type="function">
    <text evidence="6">ppGpp hydrolyzing enzyme involved in starvation response.</text>
</comment>
<evidence type="ECO:0000256" key="7">
    <source>
        <dbReference type="ARBA" id="ARBA00038354"/>
    </source>
</evidence>
<dbReference type="Pfam" id="PF13328">
    <property type="entry name" value="HD_4"/>
    <property type="match status" value="1"/>
</dbReference>
<dbReference type="InterPro" id="IPR052194">
    <property type="entry name" value="MESH1"/>
</dbReference>
<proteinExistence type="inferred from homology"/>
<dbReference type="Proteomes" id="UP001152320">
    <property type="component" value="Chromosome 9"/>
</dbReference>
<organism evidence="13 14">
    <name type="scientific">Holothuria leucospilota</name>
    <name type="common">Black long sea cucumber</name>
    <name type="synonym">Mertensiothuria leucospilota</name>
    <dbReference type="NCBI Taxonomy" id="206669"/>
    <lineage>
        <taxon>Eukaryota</taxon>
        <taxon>Metazoa</taxon>
        <taxon>Echinodermata</taxon>
        <taxon>Eleutherozoa</taxon>
        <taxon>Echinozoa</taxon>
        <taxon>Holothuroidea</taxon>
        <taxon>Aspidochirotacea</taxon>
        <taxon>Aspidochirotida</taxon>
        <taxon>Holothuriidae</taxon>
        <taxon>Holothuria</taxon>
    </lineage>
</organism>
<evidence type="ECO:0000256" key="4">
    <source>
        <dbReference type="ARBA" id="ARBA00023211"/>
    </source>
</evidence>
<keyword evidence="4" id="KW-0464">Manganese</keyword>
<dbReference type="SMART" id="SM00471">
    <property type="entry name" value="HDc"/>
    <property type="match status" value="1"/>
</dbReference>
<comment type="caution">
    <text evidence="13">The sequence shown here is derived from an EMBL/GenBank/DDBJ whole genome shotgun (WGS) entry which is preliminary data.</text>
</comment>
<dbReference type="GO" id="GO:0046872">
    <property type="term" value="F:metal ion binding"/>
    <property type="evidence" value="ECO:0007669"/>
    <property type="project" value="UniProtKB-KW"/>
</dbReference>
<evidence type="ECO:0000256" key="5">
    <source>
        <dbReference type="ARBA" id="ARBA00024387"/>
    </source>
</evidence>
<feature type="domain" description="HD" evidence="12">
    <location>
        <begin position="112"/>
        <end position="207"/>
    </location>
</feature>